<dbReference type="Bgee" id="ENSAMXG00000036350">
    <property type="expression patterns" value="Expressed in camera-type eye and 13 other cell types or tissues"/>
</dbReference>
<reference evidence="1" key="3">
    <citation type="submission" date="2025-08" db="UniProtKB">
        <authorList>
            <consortium name="Ensembl"/>
        </authorList>
    </citation>
    <scope>IDENTIFICATION</scope>
</reference>
<reference evidence="2" key="1">
    <citation type="submission" date="2013-03" db="EMBL/GenBank/DDBJ databases">
        <authorList>
            <person name="Jeffery W."/>
            <person name="Warren W."/>
            <person name="Wilson R.K."/>
        </authorList>
    </citation>
    <scope>NUCLEOTIDE SEQUENCE</scope>
    <source>
        <strain evidence="2">female</strain>
    </source>
</reference>
<reference evidence="1" key="4">
    <citation type="submission" date="2025-09" db="UniProtKB">
        <authorList>
            <consortium name="Ensembl"/>
        </authorList>
    </citation>
    <scope>IDENTIFICATION</scope>
</reference>
<reference evidence="2" key="2">
    <citation type="journal article" date="2014" name="Nat. Commun.">
        <title>The cavefish genome reveals candidate genes for eye loss.</title>
        <authorList>
            <person name="McGaugh S.E."/>
            <person name="Gross J.B."/>
            <person name="Aken B."/>
            <person name="Blin M."/>
            <person name="Borowsky R."/>
            <person name="Chalopin D."/>
            <person name="Hinaux H."/>
            <person name="Jeffery W.R."/>
            <person name="Keene A."/>
            <person name="Ma L."/>
            <person name="Minx P."/>
            <person name="Murphy D."/>
            <person name="O'Quin K.E."/>
            <person name="Retaux S."/>
            <person name="Rohner N."/>
            <person name="Searle S.M."/>
            <person name="Stahl B.A."/>
            <person name="Tabin C."/>
            <person name="Volff J.N."/>
            <person name="Yoshizawa M."/>
            <person name="Warren W.C."/>
        </authorList>
    </citation>
    <scope>NUCLEOTIDE SEQUENCE [LARGE SCALE GENOMIC DNA]</scope>
    <source>
        <strain evidence="2">female</strain>
    </source>
</reference>
<keyword evidence="2" id="KW-1185">Reference proteome</keyword>
<dbReference type="InParanoid" id="A0A3B1IQX6"/>
<evidence type="ECO:0000313" key="2">
    <source>
        <dbReference type="Proteomes" id="UP000018467"/>
    </source>
</evidence>
<organism evidence="1 2">
    <name type="scientific">Astyanax mexicanus</name>
    <name type="common">Blind cave fish</name>
    <name type="synonym">Astyanax fasciatus mexicanus</name>
    <dbReference type="NCBI Taxonomy" id="7994"/>
    <lineage>
        <taxon>Eukaryota</taxon>
        <taxon>Metazoa</taxon>
        <taxon>Chordata</taxon>
        <taxon>Craniata</taxon>
        <taxon>Vertebrata</taxon>
        <taxon>Euteleostomi</taxon>
        <taxon>Actinopterygii</taxon>
        <taxon>Neopterygii</taxon>
        <taxon>Teleostei</taxon>
        <taxon>Ostariophysi</taxon>
        <taxon>Characiformes</taxon>
        <taxon>Characoidei</taxon>
        <taxon>Acestrorhamphidae</taxon>
        <taxon>Acestrorhamphinae</taxon>
        <taxon>Astyanax</taxon>
    </lineage>
</organism>
<name>A0A3B1IQX6_ASTMX</name>
<accession>A0A3B1IQX6</accession>
<protein>
    <submittedName>
        <fullName evidence="1">Uncharacterized protein</fullName>
    </submittedName>
</protein>
<dbReference type="Proteomes" id="UP000018467">
    <property type="component" value="Unassembled WGS sequence"/>
</dbReference>
<dbReference type="AlphaFoldDB" id="A0A3B1IQX6"/>
<evidence type="ECO:0000313" key="1">
    <source>
        <dbReference type="Ensembl" id="ENSAMXP00000032378.1"/>
    </source>
</evidence>
<sequence length="100" mass="10780">GSIPIRLSKKSKKNEHVPNINLVQQNQKIPSRKKVNRLGAVAHACNPSTLGGQDQPGQHGETPSLLKIQKLAGRGGLRPVVPATWEAEARETPRQAAVQP</sequence>
<dbReference type="Ensembl" id="ENSAMXT00000048284.1">
    <property type="protein sequence ID" value="ENSAMXP00000032378.1"/>
    <property type="gene ID" value="ENSAMXG00000036350.1"/>
</dbReference>
<proteinExistence type="predicted"/>